<evidence type="ECO:0000256" key="3">
    <source>
        <dbReference type="RuleBase" id="RU000461"/>
    </source>
</evidence>
<dbReference type="RefSeq" id="WP_264396672.1">
    <property type="nucleotide sequence ID" value="NZ_JBAMYB010000006.1"/>
</dbReference>
<comment type="cofactor">
    <cofactor evidence="1">
        <name>heme</name>
        <dbReference type="ChEBI" id="CHEBI:30413"/>
    </cofactor>
</comment>
<comment type="caution">
    <text evidence="4">The sequence shown here is derived from an EMBL/GenBank/DDBJ whole genome shotgun (WGS) entry which is preliminary data.</text>
</comment>
<dbReference type="Pfam" id="PF00067">
    <property type="entry name" value="p450"/>
    <property type="match status" value="1"/>
</dbReference>
<dbReference type="InterPro" id="IPR002397">
    <property type="entry name" value="Cyt_P450_B"/>
</dbReference>
<dbReference type="InterPro" id="IPR036396">
    <property type="entry name" value="Cyt_P450_sf"/>
</dbReference>
<keyword evidence="3" id="KW-0349">Heme</keyword>
<dbReference type="Gene3D" id="1.10.630.10">
    <property type="entry name" value="Cytochrome P450"/>
    <property type="match status" value="1"/>
</dbReference>
<keyword evidence="3" id="KW-0408">Iron</keyword>
<comment type="similarity">
    <text evidence="2 3">Belongs to the cytochrome P450 family.</text>
</comment>
<dbReference type="PANTHER" id="PTHR46696:SF1">
    <property type="entry name" value="CYTOCHROME P450 YJIB-RELATED"/>
    <property type="match status" value="1"/>
</dbReference>
<gene>
    <name evidence="4" type="ORF">V8Q02_12505</name>
</gene>
<protein>
    <submittedName>
        <fullName evidence="4">Cytochrome P450</fullName>
    </submittedName>
</protein>
<keyword evidence="5" id="KW-1185">Reference proteome</keyword>
<proteinExistence type="inferred from homology"/>
<reference evidence="4 5" key="1">
    <citation type="submission" date="2024-01" db="EMBL/GenBank/DDBJ databases">
        <title>Draft genome sequences of three bacterial strains isolated from Acacia saligna represent a potential new species within the genus Rhizobium.</title>
        <authorList>
            <person name="Tambong J.T."/>
            <person name="Mnasri B."/>
        </authorList>
    </citation>
    <scope>NUCLEOTIDE SEQUENCE [LARGE SCALE GENOMIC DNA]</scope>
    <source>
        <strain evidence="4 5">1AS12I</strain>
    </source>
</reference>
<keyword evidence="3" id="KW-0503">Monooxygenase</keyword>
<name>A0ABU8CKX1_9HYPH</name>
<evidence type="ECO:0000256" key="2">
    <source>
        <dbReference type="ARBA" id="ARBA00010617"/>
    </source>
</evidence>
<evidence type="ECO:0000313" key="4">
    <source>
        <dbReference type="EMBL" id="MEI1248828.1"/>
    </source>
</evidence>
<dbReference type="SUPFAM" id="SSF48264">
    <property type="entry name" value="Cytochrome P450"/>
    <property type="match status" value="1"/>
</dbReference>
<dbReference type="EMBL" id="JBAMYC010000006">
    <property type="protein sequence ID" value="MEI1248828.1"/>
    <property type="molecule type" value="Genomic_DNA"/>
</dbReference>
<dbReference type="InterPro" id="IPR001128">
    <property type="entry name" value="Cyt_P450"/>
</dbReference>
<organism evidence="4 5">
    <name type="scientific">Rhizobium aouanii</name>
    <dbReference type="NCBI Taxonomy" id="3118145"/>
    <lineage>
        <taxon>Bacteria</taxon>
        <taxon>Pseudomonadati</taxon>
        <taxon>Pseudomonadota</taxon>
        <taxon>Alphaproteobacteria</taxon>
        <taxon>Hyphomicrobiales</taxon>
        <taxon>Rhizobiaceae</taxon>
        <taxon>Rhizobium/Agrobacterium group</taxon>
        <taxon>Rhizobium</taxon>
    </lineage>
</organism>
<evidence type="ECO:0000313" key="5">
    <source>
        <dbReference type="Proteomes" id="UP001531129"/>
    </source>
</evidence>
<dbReference type="PANTHER" id="PTHR46696">
    <property type="entry name" value="P450, PUTATIVE (EUROFUNG)-RELATED"/>
    <property type="match status" value="1"/>
</dbReference>
<dbReference type="PROSITE" id="PS00086">
    <property type="entry name" value="CYTOCHROME_P450"/>
    <property type="match status" value="1"/>
</dbReference>
<dbReference type="Proteomes" id="UP001531129">
    <property type="component" value="Unassembled WGS sequence"/>
</dbReference>
<accession>A0ABU8CKX1</accession>
<evidence type="ECO:0000256" key="1">
    <source>
        <dbReference type="ARBA" id="ARBA00001971"/>
    </source>
</evidence>
<keyword evidence="3" id="KW-0479">Metal-binding</keyword>
<dbReference type="InterPro" id="IPR017972">
    <property type="entry name" value="Cyt_P450_CS"/>
</dbReference>
<dbReference type="PRINTS" id="PR00359">
    <property type="entry name" value="BP450"/>
</dbReference>
<keyword evidence="3" id="KW-0560">Oxidoreductase</keyword>
<sequence>MSVFNRNTGEGTQCPATNVAACQRLEPSFFAGFPRISRSFAVIERHLSDMMTEMQKLLEQELKMSKETTSSSSPNWTMLTLADEYPFPTYDELRKSRGQVVWDPGMNCWLVLSYDVCKLIESDESSYRLFGADAPPVVFEVKPGRPAASALFGEEHARMRRLYLKLLSPALMPQYRVEHVLPVINHAVDRFAKRGSAELVAELADEVPNRVMLSLFGLPWKDDTLMENVSQWHKDLAAWFGMKYQGEELNRKARIAGDGLNKLFMPLVLERKEKRGSDFISQIWSRAHEDWGEVEVDDVIAIVRDLELGAGETTTNAIANAVYMFLTEPSIREAVMNDQQGALNAFVEESLRLLGSVQWRFRKANQDVTLAGAAIKKDDALCLLHAAANRDPEHYACPHMIDLNRKPPTDHEAFNVGPRICLGMHLARLMIRECLKALIARHPNLRLDPSKEAPRFRAFSHRSFAPLHVIF</sequence>